<dbReference type="InterPro" id="IPR020946">
    <property type="entry name" value="Flavin_mOase-like"/>
</dbReference>
<evidence type="ECO:0000256" key="2">
    <source>
        <dbReference type="ARBA" id="ARBA00022630"/>
    </source>
</evidence>
<evidence type="ECO:0000313" key="7">
    <source>
        <dbReference type="RefSeq" id="XP_021854886.2"/>
    </source>
</evidence>
<dbReference type="EC" id="1.-.-.-" evidence="5"/>
<evidence type="ECO:0000256" key="1">
    <source>
        <dbReference type="ARBA" id="ARBA00009183"/>
    </source>
</evidence>
<keyword evidence="4 5" id="KW-0560">Oxidoreductase</keyword>
<evidence type="ECO:0000256" key="3">
    <source>
        <dbReference type="ARBA" id="ARBA00022827"/>
    </source>
</evidence>
<dbReference type="Pfam" id="PF00743">
    <property type="entry name" value="FMO-like"/>
    <property type="match status" value="1"/>
</dbReference>
<dbReference type="AlphaFoldDB" id="A0A9R0ISP7"/>
<dbReference type="SUPFAM" id="SSF51905">
    <property type="entry name" value="FAD/NAD(P)-binding domain"/>
    <property type="match status" value="1"/>
</dbReference>
<evidence type="ECO:0000313" key="6">
    <source>
        <dbReference type="Proteomes" id="UP000813463"/>
    </source>
</evidence>
<dbReference type="GeneID" id="110794243"/>
<dbReference type="InterPro" id="IPR036188">
    <property type="entry name" value="FAD/NAD-bd_sf"/>
</dbReference>
<keyword evidence="2 5" id="KW-0285">Flavoprotein</keyword>
<gene>
    <name evidence="7" type="primary">LOC110794243</name>
</gene>
<dbReference type="Gene3D" id="3.50.50.60">
    <property type="entry name" value="FAD/NAD(P)-binding domain"/>
    <property type="match status" value="1"/>
</dbReference>
<protein>
    <recommendedName>
        <fullName evidence="5">Flavin-containing monooxygenase</fullName>
        <ecNumber evidence="5">1.-.-.-</ecNumber>
    </recommendedName>
</protein>
<accession>A0A9R0ISP7</accession>
<reference evidence="6" key="1">
    <citation type="journal article" date="2021" name="Nat. Commun.">
        <title>Genomic analyses provide insights into spinach domestication and the genetic basis of agronomic traits.</title>
        <authorList>
            <person name="Cai X."/>
            <person name="Sun X."/>
            <person name="Xu C."/>
            <person name="Sun H."/>
            <person name="Wang X."/>
            <person name="Ge C."/>
            <person name="Zhang Z."/>
            <person name="Wang Q."/>
            <person name="Fei Z."/>
            <person name="Jiao C."/>
            <person name="Wang Q."/>
        </authorList>
    </citation>
    <scope>NUCLEOTIDE SEQUENCE [LARGE SCALE GENOMIC DNA]</scope>
    <source>
        <strain evidence="6">cv. Varoflay</strain>
    </source>
</reference>
<dbReference type="InterPro" id="IPR050346">
    <property type="entry name" value="FMO-like"/>
</dbReference>
<organism evidence="6 7">
    <name type="scientific">Spinacia oleracea</name>
    <name type="common">Spinach</name>
    <dbReference type="NCBI Taxonomy" id="3562"/>
    <lineage>
        <taxon>Eukaryota</taxon>
        <taxon>Viridiplantae</taxon>
        <taxon>Streptophyta</taxon>
        <taxon>Embryophyta</taxon>
        <taxon>Tracheophyta</taxon>
        <taxon>Spermatophyta</taxon>
        <taxon>Magnoliopsida</taxon>
        <taxon>eudicotyledons</taxon>
        <taxon>Gunneridae</taxon>
        <taxon>Pentapetalae</taxon>
        <taxon>Caryophyllales</taxon>
        <taxon>Chenopodiaceae</taxon>
        <taxon>Chenopodioideae</taxon>
        <taxon>Anserineae</taxon>
        <taxon>Spinacia</taxon>
    </lineage>
</organism>
<keyword evidence="5 7" id="KW-0503">Monooxygenase</keyword>
<proteinExistence type="inferred from homology"/>
<dbReference type="RefSeq" id="XP_021854886.2">
    <property type="nucleotide sequence ID" value="XM_021999194.2"/>
</dbReference>
<sequence>MQKWAICKVVERKVKRMNRLEKFGIVPECSFLEGMNACLISTVPQGFYDKVEEGSIILKRCSTFHFCKEGVLLNNNDSESPSLINNDLVIFATGFKGDQKLKHIFSSPKFQDYIMAPQSDTLVPLYRECIHPRIPQLAIIGFSDSLSNLYSSELKCRWLAELFGRKFMLPSIQDMEKDVSTIDNVTRKNSNHDSKTCIGALHIWHNDQLCIDMGWNPKRKNGFWADWFEPYGPMDYTHP</sequence>
<dbReference type="GO" id="GO:0050660">
    <property type="term" value="F:flavin adenine dinucleotide binding"/>
    <property type="evidence" value="ECO:0007669"/>
    <property type="project" value="InterPro"/>
</dbReference>
<dbReference type="GO" id="GO:0004497">
    <property type="term" value="F:monooxygenase activity"/>
    <property type="evidence" value="ECO:0000318"/>
    <property type="project" value="GO_Central"/>
</dbReference>
<reference evidence="7" key="2">
    <citation type="submission" date="2025-08" db="UniProtKB">
        <authorList>
            <consortium name="RefSeq"/>
        </authorList>
    </citation>
    <scope>IDENTIFICATION</scope>
    <source>
        <tissue evidence="7">Leaf</tissue>
    </source>
</reference>
<dbReference type="GO" id="GO:0050661">
    <property type="term" value="F:NADP binding"/>
    <property type="evidence" value="ECO:0007669"/>
    <property type="project" value="InterPro"/>
</dbReference>
<dbReference type="GO" id="GO:0004499">
    <property type="term" value="F:N,N-dimethylaniline monooxygenase activity"/>
    <property type="evidence" value="ECO:0007669"/>
    <property type="project" value="InterPro"/>
</dbReference>
<keyword evidence="3 5" id="KW-0274">FAD</keyword>
<evidence type="ECO:0000256" key="5">
    <source>
        <dbReference type="RuleBase" id="RU361177"/>
    </source>
</evidence>
<dbReference type="KEGG" id="soe:110794243"/>
<comment type="similarity">
    <text evidence="1 5">Belongs to the FMO family.</text>
</comment>
<keyword evidence="6" id="KW-1185">Reference proteome</keyword>
<dbReference type="Proteomes" id="UP000813463">
    <property type="component" value="Chromosome 5"/>
</dbReference>
<comment type="cofactor">
    <cofactor evidence="5">
        <name>FAD</name>
        <dbReference type="ChEBI" id="CHEBI:57692"/>
    </cofactor>
</comment>
<name>A0A9R0ISP7_SPIOL</name>
<dbReference type="PANTHER" id="PTHR23023">
    <property type="entry name" value="DIMETHYLANILINE MONOOXYGENASE"/>
    <property type="match status" value="1"/>
</dbReference>
<evidence type="ECO:0000256" key="4">
    <source>
        <dbReference type="ARBA" id="ARBA00023002"/>
    </source>
</evidence>